<dbReference type="PANTHER" id="PTHR10438">
    <property type="entry name" value="THIOREDOXIN"/>
    <property type="match status" value="1"/>
</dbReference>
<evidence type="ECO:0000256" key="1">
    <source>
        <dbReference type="SAM" id="SignalP"/>
    </source>
</evidence>
<feature type="signal peptide" evidence="1">
    <location>
        <begin position="1"/>
        <end position="20"/>
    </location>
</feature>
<dbReference type="RefSeq" id="WP_264792288.1">
    <property type="nucleotide sequence ID" value="NZ_AP026867.1"/>
</dbReference>
<name>A0A916DSA8_9BACT</name>
<evidence type="ECO:0000313" key="4">
    <source>
        <dbReference type="Proteomes" id="UP001060919"/>
    </source>
</evidence>
<dbReference type="Pfam" id="PF00085">
    <property type="entry name" value="Thioredoxin"/>
    <property type="match status" value="1"/>
</dbReference>
<gene>
    <name evidence="3" type="ORF">AsAng_0017910</name>
</gene>
<dbReference type="PANTHER" id="PTHR10438:SF468">
    <property type="entry name" value="THIOREDOXIN-1-RELATED"/>
    <property type="match status" value="1"/>
</dbReference>
<feature type="chain" id="PRO_5037943071" evidence="1">
    <location>
        <begin position="21"/>
        <end position="124"/>
    </location>
</feature>
<organism evidence="3 4">
    <name type="scientific">Aureispira anguillae</name>
    <dbReference type="NCBI Taxonomy" id="2864201"/>
    <lineage>
        <taxon>Bacteria</taxon>
        <taxon>Pseudomonadati</taxon>
        <taxon>Bacteroidota</taxon>
        <taxon>Saprospiria</taxon>
        <taxon>Saprospirales</taxon>
        <taxon>Saprospiraceae</taxon>
        <taxon>Aureispira</taxon>
    </lineage>
</organism>
<dbReference type="InterPro" id="IPR050620">
    <property type="entry name" value="Thioredoxin_H-type-like"/>
</dbReference>
<dbReference type="InterPro" id="IPR013766">
    <property type="entry name" value="Thioredoxin_domain"/>
</dbReference>
<dbReference type="PROSITE" id="PS51352">
    <property type="entry name" value="THIOREDOXIN_2"/>
    <property type="match status" value="1"/>
</dbReference>
<keyword evidence="1" id="KW-0732">Signal</keyword>
<sequence length="124" mass="14324">MKQILFILFFMPFASVSVVAQSNIKNLANKAALDIAIQNNEKVVVFFAAEWCDYCKDFLPKVEELTLIHQEVIFFKINYDENIDFFEKEGIKATPTTVLYKNGSKVDQMVIIETPPLKEKLDHF</sequence>
<dbReference type="EMBL" id="AP026867">
    <property type="protein sequence ID" value="BDS11080.1"/>
    <property type="molecule type" value="Genomic_DNA"/>
</dbReference>
<dbReference type="AlphaFoldDB" id="A0A916DSA8"/>
<dbReference type="Gene3D" id="3.40.30.10">
    <property type="entry name" value="Glutaredoxin"/>
    <property type="match status" value="1"/>
</dbReference>
<evidence type="ECO:0000259" key="2">
    <source>
        <dbReference type="PROSITE" id="PS51352"/>
    </source>
</evidence>
<dbReference type="SUPFAM" id="SSF52833">
    <property type="entry name" value="Thioredoxin-like"/>
    <property type="match status" value="1"/>
</dbReference>
<keyword evidence="4" id="KW-1185">Reference proteome</keyword>
<reference evidence="3" key="1">
    <citation type="submission" date="2022-09" db="EMBL/GenBank/DDBJ databases">
        <title>Aureispira anguillicida sp. nov., isolated from Leptocephalus of Japanese eel Anguilla japonica.</title>
        <authorList>
            <person name="Yuasa K."/>
            <person name="Mekata T."/>
            <person name="Ikunari K."/>
        </authorList>
    </citation>
    <scope>NUCLEOTIDE SEQUENCE</scope>
    <source>
        <strain evidence="3">EL160426</strain>
    </source>
</reference>
<accession>A0A916DSA8</accession>
<protein>
    <submittedName>
        <fullName evidence="3">Thioredoxin family protein</fullName>
    </submittedName>
</protein>
<dbReference type="Proteomes" id="UP001060919">
    <property type="component" value="Chromosome"/>
</dbReference>
<dbReference type="KEGG" id="aup:AsAng_0017910"/>
<dbReference type="InterPro" id="IPR036249">
    <property type="entry name" value="Thioredoxin-like_sf"/>
</dbReference>
<evidence type="ECO:0000313" key="3">
    <source>
        <dbReference type="EMBL" id="BDS11080.1"/>
    </source>
</evidence>
<dbReference type="CDD" id="cd02947">
    <property type="entry name" value="TRX_family"/>
    <property type="match status" value="1"/>
</dbReference>
<proteinExistence type="predicted"/>
<feature type="domain" description="Thioredoxin" evidence="2">
    <location>
        <begin position="5"/>
        <end position="124"/>
    </location>
</feature>